<organism evidence="3 4">
    <name type="scientific">Paspalum notatum var. saurae</name>
    <dbReference type="NCBI Taxonomy" id="547442"/>
    <lineage>
        <taxon>Eukaryota</taxon>
        <taxon>Viridiplantae</taxon>
        <taxon>Streptophyta</taxon>
        <taxon>Embryophyta</taxon>
        <taxon>Tracheophyta</taxon>
        <taxon>Spermatophyta</taxon>
        <taxon>Magnoliopsida</taxon>
        <taxon>Liliopsida</taxon>
        <taxon>Poales</taxon>
        <taxon>Poaceae</taxon>
        <taxon>PACMAD clade</taxon>
        <taxon>Panicoideae</taxon>
        <taxon>Andropogonodae</taxon>
        <taxon>Paspaleae</taxon>
        <taxon>Paspalinae</taxon>
        <taxon>Paspalum</taxon>
    </lineage>
</organism>
<dbReference type="Proteomes" id="UP001341281">
    <property type="component" value="Chromosome 03"/>
</dbReference>
<dbReference type="PANTHER" id="PTHR13199:SF19">
    <property type="entry name" value="OS09G0509400 PROTEIN"/>
    <property type="match status" value="1"/>
</dbReference>
<accession>A0AAQ3WL96</accession>
<evidence type="ECO:0000313" key="4">
    <source>
        <dbReference type="Proteomes" id="UP001341281"/>
    </source>
</evidence>
<proteinExistence type="predicted"/>
<dbReference type="Pfam" id="PF13889">
    <property type="entry name" value="Chromosome_seg"/>
    <property type="match status" value="1"/>
</dbReference>
<dbReference type="SMART" id="SM01177">
    <property type="entry name" value="DUF4210"/>
    <property type="match status" value="1"/>
</dbReference>
<evidence type="ECO:0000259" key="2">
    <source>
        <dbReference type="SMART" id="SM01177"/>
    </source>
</evidence>
<keyword evidence="4" id="KW-1185">Reference proteome</keyword>
<name>A0AAQ3WL96_PASNO</name>
<evidence type="ECO:0000256" key="1">
    <source>
        <dbReference type="SAM" id="MobiDB-lite"/>
    </source>
</evidence>
<feature type="domain" description="Atos-like conserved" evidence="2">
    <location>
        <begin position="389"/>
        <end position="448"/>
    </location>
</feature>
<protein>
    <recommendedName>
        <fullName evidence="2">Atos-like conserved domain-containing protein</fullName>
    </recommendedName>
</protein>
<feature type="compositionally biased region" description="Polar residues" evidence="1">
    <location>
        <begin position="668"/>
        <end position="678"/>
    </location>
</feature>
<dbReference type="InterPro" id="IPR025261">
    <property type="entry name" value="Atos-like_cons_dom"/>
</dbReference>
<gene>
    <name evidence="3" type="ORF">U9M48_014861</name>
</gene>
<feature type="region of interest" description="Disordered" evidence="1">
    <location>
        <begin position="657"/>
        <end position="682"/>
    </location>
</feature>
<dbReference type="PANTHER" id="PTHR13199">
    <property type="entry name" value="GH03947P"/>
    <property type="match status" value="1"/>
</dbReference>
<dbReference type="EMBL" id="CP144747">
    <property type="protein sequence ID" value="WVZ65511.1"/>
    <property type="molecule type" value="Genomic_DNA"/>
</dbReference>
<sequence length="731" mass="80310">MGLPQISMVKEEVPATLSTPLTTPRFNASVPCDSGKHSGGSSSRSVFQYPSISDLKRKSALGTSDVFNSHFTTSHAIEDPAGYQSLNPESTDPSYRSCTKFRSTVHMPAMRVVGFDSGIASSTGGPDMMVADKMHSSLVIGNCASSVEQNGFQARKRVLSPLTNVLPAGQFHGDALNIGSSDVKNQHPHCVRQLSSSGFHDSKKANTGTLDSFQPPTMLSLSKWNTEQGFCKFSSNIFTDGPLLEGREYFSCSGQPGPERIMNLARVSTPPARLSHSPPLTLSPLGPKWMHKMKTARAQRDLTGEIESDFLGLKEMGRSNVNNYSESGVTVRMRDILEETSIFHDEFDAMTPKRSYDRRYQNWGPESAPVSPHTGSIRSLNLVPVRRSLVGSFEESLLSGRYSCGKDNQSIDGFLAILNVTGGNFSPPTQKLPFTVTSIDEDSSLLYYSSIDLAGRLPTNNSKSPKLKSSLINNDSRSAKSRLRIPVKGRIQLLVSNPEKTPLHTFFCTYDLSDMPAGTKTFMRQKISLSSASPSYPTKEGSKASDVKVESVHCGSELRECGALFSECSENGIEPENGGYANMGCCSMECDSRESNESAPLGNSENDTDADGCCCQIDTCMLRGKKSCCRPSKVNDIPTGGVLRYALHLRFLSPFSKNSSKSRHQCKSDLSSEPQGQSRTDEERRYYLYNDIRVVFPQRHSDSDEGEIIFPWQLRVEHDFPANPKYFDIST</sequence>
<evidence type="ECO:0000313" key="3">
    <source>
        <dbReference type="EMBL" id="WVZ65511.1"/>
    </source>
</evidence>
<dbReference type="InterPro" id="IPR033473">
    <property type="entry name" value="Atos-like_C"/>
</dbReference>
<dbReference type="InterPro" id="IPR051506">
    <property type="entry name" value="ATOS_Transcription_Regulators"/>
</dbReference>
<dbReference type="AlphaFoldDB" id="A0AAQ3WL96"/>
<reference evidence="3 4" key="1">
    <citation type="submission" date="2024-02" db="EMBL/GenBank/DDBJ databases">
        <title>High-quality chromosome-scale genome assembly of Pensacola bahiagrass (Paspalum notatum Flugge var. saurae).</title>
        <authorList>
            <person name="Vega J.M."/>
            <person name="Podio M."/>
            <person name="Orjuela J."/>
            <person name="Siena L.A."/>
            <person name="Pessino S.C."/>
            <person name="Combes M.C."/>
            <person name="Mariac C."/>
            <person name="Albertini E."/>
            <person name="Pupilli F."/>
            <person name="Ortiz J.P.A."/>
            <person name="Leblanc O."/>
        </authorList>
    </citation>
    <scope>NUCLEOTIDE SEQUENCE [LARGE SCALE GENOMIC DNA]</scope>
    <source>
        <strain evidence="3">R1</strain>
        <tissue evidence="3">Leaf</tissue>
    </source>
</reference>